<sequence>MRGLLKYPAFAGIAALDAVIRVLARKPTTHRLLLGPGIEPLRWWLGRARAWRTFHVASRRVPAYRAFLAEAGHGPDLAKGGSLADALGALPEMDKAGYIARWTVVERSLDGRLPRRGVVVDESSGSSGVPTSWVRGPDERLATRQLLQMGYSRTSRTLTKQPFVLNCFSLGAWATGMNISASLTEITMMKSIGPDRDKVVQTMREFGPGFTYVILGYPPFLKALFEDDRLDWSGYDIVTAFGGEGISERMRAIIGKNAAAVFGSYGASDLEINIAIETDFSVQLRQAIAASPELAARITKRDEYGVLPMVFQFNPFDYLMESNEAGELLVTITRGSNINPRIRYNIHDRGHTLRLRDLDPVLDELGLSEVTRARITDLPLLFLYGRSDMSVDFNGAVVAPDTVRDAIYDAPGLADAIENHRLVSYEDARGDRQLHIALQRIERGPEVDEAAVGALLFAAMRRANGDFSNAIRTSPDGTLPTIAVYPYRTGPFANDGAKLKNEYVWMLDTGEHEAWGLRAGFTAPRHVAATRGTAAG</sequence>
<gene>
    <name evidence="1" type="ORF">QQX09_13430</name>
</gene>
<name>A0ABT8GCI1_9MICO</name>
<protein>
    <submittedName>
        <fullName evidence="1">CoF synthetase</fullName>
    </submittedName>
</protein>
<keyword evidence="2" id="KW-1185">Reference proteome</keyword>
<dbReference type="PANTHER" id="PTHR43845:SF1">
    <property type="entry name" value="BLR5969 PROTEIN"/>
    <property type="match status" value="1"/>
</dbReference>
<dbReference type="Proteomes" id="UP001172728">
    <property type="component" value="Unassembled WGS sequence"/>
</dbReference>
<dbReference type="SUPFAM" id="SSF56801">
    <property type="entry name" value="Acetyl-CoA synthetase-like"/>
    <property type="match status" value="1"/>
</dbReference>
<dbReference type="InterPro" id="IPR042099">
    <property type="entry name" value="ANL_N_sf"/>
</dbReference>
<dbReference type="RefSeq" id="WP_301135649.1">
    <property type="nucleotide sequence ID" value="NZ_JAUHPW010000012.1"/>
</dbReference>
<proteinExistence type="predicted"/>
<comment type="caution">
    <text evidence="1">The sequence shown here is derived from an EMBL/GenBank/DDBJ whole genome shotgun (WGS) entry which is preliminary data.</text>
</comment>
<accession>A0ABT8GCI1</accession>
<dbReference type="Gene3D" id="3.40.50.12780">
    <property type="entry name" value="N-terminal domain of ligase-like"/>
    <property type="match status" value="1"/>
</dbReference>
<dbReference type="EMBL" id="JAUHPW010000012">
    <property type="protein sequence ID" value="MDN4476855.1"/>
    <property type="molecule type" value="Genomic_DNA"/>
</dbReference>
<evidence type="ECO:0000313" key="1">
    <source>
        <dbReference type="EMBL" id="MDN4476855.1"/>
    </source>
</evidence>
<evidence type="ECO:0000313" key="2">
    <source>
        <dbReference type="Proteomes" id="UP001172728"/>
    </source>
</evidence>
<dbReference type="PANTHER" id="PTHR43845">
    <property type="entry name" value="BLR5969 PROTEIN"/>
    <property type="match status" value="1"/>
</dbReference>
<reference evidence="1" key="1">
    <citation type="submission" date="2023-06" db="EMBL/GenBank/DDBJ databases">
        <title>Sysu t00192.</title>
        <authorList>
            <person name="Gao L."/>
            <person name="Fang B.-Z."/>
            <person name="Li W.-J."/>
        </authorList>
    </citation>
    <scope>NUCLEOTIDE SEQUENCE</scope>
    <source>
        <strain evidence="1">SYSU T00192</strain>
    </source>
</reference>
<organism evidence="1 2">
    <name type="scientific">Demequina litoralis</name>
    <dbReference type="NCBI Taxonomy" id="3051660"/>
    <lineage>
        <taxon>Bacteria</taxon>
        <taxon>Bacillati</taxon>
        <taxon>Actinomycetota</taxon>
        <taxon>Actinomycetes</taxon>
        <taxon>Micrococcales</taxon>
        <taxon>Demequinaceae</taxon>
        <taxon>Demequina</taxon>
    </lineage>
</organism>